<dbReference type="PANTHER" id="PTHR48080:SF2">
    <property type="entry name" value="D-GALACTONATE DEHYDRATASE"/>
    <property type="match status" value="1"/>
</dbReference>
<dbReference type="InterPro" id="IPR029017">
    <property type="entry name" value="Enolase-like_N"/>
</dbReference>
<sequence length="389" mass="42436">MKIASIKAYWLRCPIPAGRQWRSDYGQLTHFDMTLVEVTDTDGQVGYGEAKAAVGASGACASIVTCIERELAPQLVGQEADRITAAWEAIYSGTRDHYARDRGRVFPILGNRGTTISALSGIDTALWDLRGKRLGVPVVELLGGACRDSMPCYASGGWADKEQLGDQLKTYVDHGYAGVKMRVGVMDDTVNRTVDRVGEARRALGPEIDIMADAHGTFSVTEGRRFARQTEDLNLYWFEEPVTPDNKAGTAEVRRGTTTPIAAGESEFTRFDFRDLIQAGAVDVLQPDCAIVGGITEARRVAALAETYQLELAPHCWGSAFSFMAGVHLAFSSPSAVYIEHSLGGNPMLYDLVKEAPVVTDGRIRIPDRPGLGVEIDRDFVARYRQRVG</sequence>
<dbReference type="InterPro" id="IPR029065">
    <property type="entry name" value="Enolase_C-like"/>
</dbReference>
<dbReference type="SUPFAM" id="SSF54826">
    <property type="entry name" value="Enolase N-terminal domain-like"/>
    <property type="match status" value="1"/>
</dbReference>
<evidence type="ECO:0000313" key="4">
    <source>
        <dbReference type="Proteomes" id="UP000237662"/>
    </source>
</evidence>
<dbReference type="PANTHER" id="PTHR48080">
    <property type="entry name" value="D-GALACTONATE DEHYDRATASE-RELATED"/>
    <property type="match status" value="1"/>
</dbReference>
<dbReference type="InterPro" id="IPR018110">
    <property type="entry name" value="Mandel_Rmase/mucon_lact_enz_CS"/>
</dbReference>
<dbReference type="Pfam" id="PF13378">
    <property type="entry name" value="MR_MLE_C"/>
    <property type="match status" value="1"/>
</dbReference>
<dbReference type="InterPro" id="IPR034593">
    <property type="entry name" value="DgoD-like"/>
</dbReference>
<accession>A0A2S6I1R1</accession>
<dbReference type="Pfam" id="PF02746">
    <property type="entry name" value="MR_MLE_N"/>
    <property type="match status" value="1"/>
</dbReference>
<dbReference type="AlphaFoldDB" id="A0A2S6I1R1"/>
<evidence type="ECO:0000259" key="2">
    <source>
        <dbReference type="SMART" id="SM00922"/>
    </source>
</evidence>
<protein>
    <submittedName>
        <fullName evidence="3">L-alanine-DL-glutamate epimerase-like enolase superfamily enzyme</fullName>
    </submittedName>
</protein>
<dbReference type="PROSITE" id="PS00908">
    <property type="entry name" value="MR_MLE_1"/>
    <property type="match status" value="1"/>
</dbReference>
<dbReference type="InterPro" id="IPR013341">
    <property type="entry name" value="Mandelate_racemase_N_dom"/>
</dbReference>
<evidence type="ECO:0000313" key="3">
    <source>
        <dbReference type="EMBL" id="PPK85083.1"/>
    </source>
</evidence>
<dbReference type="SFLD" id="SFLDG00179">
    <property type="entry name" value="mandelate_racemase"/>
    <property type="match status" value="1"/>
</dbReference>
<dbReference type="InterPro" id="IPR013342">
    <property type="entry name" value="Mandelate_racemase_C"/>
</dbReference>
<dbReference type="Gene3D" id="3.20.20.120">
    <property type="entry name" value="Enolase-like C-terminal domain"/>
    <property type="match status" value="1"/>
</dbReference>
<dbReference type="InterPro" id="IPR036849">
    <property type="entry name" value="Enolase-like_C_sf"/>
</dbReference>
<feature type="domain" description="Mandelate racemase/muconate lactonizing enzyme C-terminal" evidence="2">
    <location>
        <begin position="161"/>
        <end position="260"/>
    </location>
</feature>
<comment type="caution">
    <text evidence="3">The sequence shown here is derived from an EMBL/GenBank/DDBJ whole genome shotgun (WGS) entry which is preliminary data.</text>
</comment>
<dbReference type="RefSeq" id="WP_104419602.1">
    <property type="nucleotide sequence ID" value="NZ_PTJC01000006.1"/>
</dbReference>
<dbReference type="GO" id="GO:0009063">
    <property type="term" value="P:amino acid catabolic process"/>
    <property type="evidence" value="ECO:0007669"/>
    <property type="project" value="InterPro"/>
</dbReference>
<dbReference type="SUPFAM" id="SSF51604">
    <property type="entry name" value="Enolase C-terminal domain-like"/>
    <property type="match status" value="1"/>
</dbReference>
<organism evidence="3 4">
    <name type="scientific">Neolewinella xylanilytica</name>
    <dbReference type="NCBI Taxonomy" id="1514080"/>
    <lineage>
        <taxon>Bacteria</taxon>
        <taxon>Pseudomonadati</taxon>
        <taxon>Bacteroidota</taxon>
        <taxon>Saprospiria</taxon>
        <taxon>Saprospirales</taxon>
        <taxon>Lewinellaceae</taxon>
        <taxon>Neolewinella</taxon>
    </lineage>
</organism>
<dbReference type="CDD" id="cd03316">
    <property type="entry name" value="MR_like"/>
    <property type="match status" value="1"/>
</dbReference>
<proteinExistence type="predicted"/>
<keyword evidence="1" id="KW-0456">Lyase</keyword>
<dbReference type="GO" id="GO:0016829">
    <property type="term" value="F:lyase activity"/>
    <property type="evidence" value="ECO:0007669"/>
    <property type="project" value="UniProtKB-KW"/>
</dbReference>
<keyword evidence="4" id="KW-1185">Reference proteome</keyword>
<evidence type="ECO:0000256" key="1">
    <source>
        <dbReference type="ARBA" id="ARBA00023239"/>
    </source>
</evidence>
<dbReference type="Proteomes" id="UP000237662">
    <property type="component" value="Unassembled WGS sequence"/>
</dbReference>
<dbReference type="SFLD" id="SFLDS00001">
    <property type="entry name" value="Enolase"/>
    <property type="match status" value="1"/>
</dbReference>
<dbReference type="EMBL" id="PTJC01000006">
    <property type="protein sequence ID" value="PPK85083.1"/>
    <property type="molecule type" value="Genomic_DNA"/>
</dbReference>
<dbReference type="OrthoDB" id="9796450at2"/>
<gene>
    <name evidence="3" type="ORF">CLV84_1974</name>
</gene>
<reference evidence="3 4" key="1">
    <citation type="submission" date="2018-02" db="EMBL/GenBank/DDBJ databases">
        <title>Genomic Encyclopedia of Archaeal and Bacterial Type Strains, Phase II (KMG-II): from individual species to whole genera.</title>
        <authorList>
            <person name="Goeker M."/>
        </authorList>
    </citation>
    <scope>NUCLEOTIDE SEQUENCE [LARGE SCALE GENOMIC DNA]</scope>
    <source>
        <strain evidence="3 4">DSM 29526</strain>
    </source>
</reference>
<dbReference type="GO" id="GO:0016854">
    <property type="term" value="F:racemase and epimerase activity"/>
    <property type="evidence" value="ECO:0007669"/>
    <property type="project" value="UniProtKB-ARBA"/>
</dbReference>
<dbReference type="SMART" id="SM00922">
    <property type="entry name" value="MR_MLE"/>
    <property type="match status" value="1"/>
</dbReference>
<dbReference type="Gene3D" id="3.30.390.10">
    <property type="entry name" value="Enolase-like, N-terminal domain"/>
    <property type="match status" value="1"/>
</dbReference>
<name>A0A2S6I1R1_9BACT</name>